<dbReference type="AlphaFoldDB" id="A0A8H5XND4"/>
<dbReference type="EMBL" id="JAAOAN010001169">
    <property type="protein sequence ID" value="KAF5696557.1"/>
    <property type="molecule type" value="Genomic_DNA"/>
</dbReference>
<comment type="caution">
    <text evidence="4">The sequence shown here is derived from an EMBL/GenBank/DDBJ whole genome shotgun (WGS) entry which is preliminary data.</text>
</comment>
<proteinExistence type="predicted"/>
<protein>
    <submittedName>
        <fullName evidence="4">Pathogenicity CRX2</fullName>
    </submittedName>
</protein>
<evidence type="ECO:0000256" key="2">
    <source>
        <dbReference type="SAM" id="MobiDB-lite"/>
    </source>
</evidence>
<feature type="compositionally biased region" description="Polar residues" evidence="2">
    <location>
        <begin position="704"/>
        <end position="713"/>
    </location>
</feature>
<feature type="compositionally biased region" description="Polar residues" evidence="2">
    <location>
        <begin position="663"/>
        <end position="672"/>
    </location>
</feature>
<reference evidence="4 5" key="1">
    <citation type="submission" date="2020-05" db="EMBL/GenBank/DDBJ databases">
        <title>Identification and distribution of gene clusters putatively required for synthesis of sphingolipid metabolism inhibitors in phylogenetically diverse species of the filamentous fungus Fusarium.</title>
        <authorList>
            <person name="Kim H.-S."/>
            <person name="Busman M."/>
            <person name="Brown D.W."/>
            <person name="Divon H."/>
            <person name="Uhlig S."/>
            <person name="Proctor R.H."/>
        </authorList>
    </citation>
    <scope>NUCLEOTIDE SEQUENCE [LARGE SCALE GENOMIC DNA]</scope>
    <source>
        <strain evidence="4 5">NRRL 66235</strain>
    </source>
</reference>
<gene>
    <name evidence="4" type="ORF">FMUND_15655</name>
</gene>
<keyword evidence="5" id="KW-1185">Reference proteome</keyword>
<feature type="domain" description="Azaphilone pigments biosynthesis cluster protein L N-terminal" evidence="3">
    <location>
        <begin position="278"/>
        <end position="486"/>
    </location>
</feature>
<keyword evidence="1" id="KW-0175">Coiled coil</keyword>
<accession>A0A8H5XND4</accession>
<evidence type="ECO:0000313" key="5">
    <source>
        <dbReference type="Proteomes" id="UP000544331"/>
    </source>
</evidence>
<dbReference type="Proteomes" id="UP000544331">
    <property type="component" value="Unassembled WGS sequence"/>
</dbReference>
<sequence length="713" mass="78313">MSAGAYLDDPLEQAGNLGGWLVELGDNDWASFQGSATTGKIAFVLRCRGPFVGTLEPTPRETFPGNIILISQQGTSAFYFNGILTRPGDKQDIDGPARIEVSTQGAVFLLAIFTKKNTSSRDIWADDMQINYSNMWPSTEIRSRCESIGKRSTRRPIKMSLLYETFERGDITADMLDDAAKLFTENYGIWGSASRLCEYRGKGIASTLLRMSMADSDDMYGIMSSHPYACLAATATFGNLAICIRPPTVKYWPDSRRAAIPFRSWSAWPRSQHLCSMAEVIGLVSGLLTLATFAHKSVTKVQEAVQSIRILPRQLRELLSELAELSTVLQDLSQAPGGDIEVDLSALKTTLEQCSRSCEEFEQELRACCSRSGQDRASFRDWAKLTYRGGGGIEGFRQQLIGYKSTIVVALSFANLRTSTITVEAIQSCRGLIETTTIDLEAHLADVKQKLDALACRAIANPEPDEATIRYIENERISTEKGLQFCLQLSQHIDQIQLQFAAEEGHTPSDLGPHPNSNMLVSEGLGGCKDYIGFTLERLRRHHQKVSERIGAGSSTTVSPDDKILLDNLNDEAEALRHSLNLFSNIDTYLEEKISNIENHAEGDDTIQFMVSTDGKPLNGKNHGIGSRLKQAGGHFKEQSLQQISQDFTTISLHQTGGKKPSRNASSPAAQSETTTEPRGTTEPLGTPFNGRGFTLTPKPDVRSTPSSRSTTA</sequence>
<evidence type="ECO:0000256" key="1">
    <source>
        <dbReference type="SAM" id="Coils"/>
    </source>
</evidence>
<feature type="compositionally biased region" description="Low complexity" evidence="2">
    <location>
        <begin position="673"/>
        <end position="688"/>
    </location>
</feature>
<dbReference type="Pfam" id="PF17111">
    <property type="entry name" value="PigL_N"/>
    <property type="match status" value="1"/>
</dbReference>
<name>A0A8H5XND4_9HYPO</name>
<organism evidence="4 5">
    <name type="scientific">Fusarium mundagurra</name>
    <dbReference type="NCBI Taxonomy" id="1567541"/>
    <lineage>
        <taxon>Eukaryota</taxon>
        <taxon>Fungi</taxon>
        <taxon>Dikarya</taxon>
        <taxon>Ascomycota</taxon>
        <taxon>Pezizomycotina</taxon>
        <taxon>Sordariomycetes</taxon>
        <taxon>Hypocreomycetidae</taxon>
        <taxon>Hypocreales</taxon>
        <taxon>Nectriaceae</taxon>
        <taxon>Fusarium</taxon>
        <taxon>Fusarium fujikuroi species complex</taxon>
    </lineage>
</organism>
<feature type="coiled-coil region" evidence="1">
    <location>
        <begin position="315"/>
        <end position="364"/>
    </location>
</feature>
<evidence type="ECO:0000259" key="3">
    <source>
        <dbReference type="Pfam" id="PF17111"/>
    </source>
</evidence>
<dbReference type="InterPro" id="IPR031348">
    <property type="entry name" value="PigL_N"/>
</dbReference>
<dbReference type="OrthoDB" id="428260at2759"/>
<evidence type="ECO:0000313" key="4">
    <source>
        <dbReference type="EMBL" id="KAF5696557.1"/>
    </source>
</evidence>
<feature type="region of interest" description="Disordered" evidence="2">
    <location>
        <begin position="654"/>
        <end position="713"/>
    </location>
</feature>